<dbReference type="Gene3D" id="3.40.630.10">
    <property type="entry name" value="Zn peptidases"/>
    <property type="match status" value="1"/>
</dbReference>
<dbReference type="PIRSF" id="PIRSF005962">
    <property type="entry name" value="Pept_M20D_amidohydro"/>
    <property type="match status" value="1"/>
</dbReference>
<protein>
    <submittedName>
        <fullName evidence="3">Amidohydrolase</fullName>
    </submittedName>
</protein>
<keyword evidence="6" id="KW-1185">Reference proteome</keyword>
<accession>A0A316I9X8</accession>
<dbReference type="Gene3D" id="3.30.70.360">
    <property type="match status" value="1"/>
</dbReference>
<evidence type="ECO:0000313" key="6">
    <source>
        <dbReference type="Proteomes" id="UP000248714"/>
    </source>
</evidence>
<dbReference type="GO" id="GO:0046872">
    <property type="term" value="F:metal ion binding"/>
    <property type="evidence" value="ECO:0007669"/>
    <property type="project" value="UniProtKB-KW"/>
</dbReference>
<dbReference type="SUPFAM" id="SSF55031">
    <property type="entry name" value="Bacterial exopeptidase dimerisation domain"/>
    <property type="match status" value="1"/>
</dbReference>
<evidence type="ECO:0000256" key="2">
    <source>
        <dbReference type="SAM" id="MobiDB-lite"/>
    </source>
</evidence>
<dbReference type="Proteomes" id="UP000248714">
    <property type="component" value="Unassembled WGS sequence"/>
</dbReference>
<organism evidence="3 5">
    <name type="scientific">Lentzea atacamensis</name>
    <dbReference type="NCBI Taxonomy" id="531938"/>
    <lineage>
        <taxon>Bacteria</taxon>
        <taxon>Bacillati</taxon>
        <taxon>Actinomycetota</taxon>
        <taxon>Actinomycetes</taxon>
        <taxon>Pseudonocardiales</taxon>
        <taxon>Pseudonocardiaceae</taxon>
        <taxon>Lentzea</taxon>
    </lineage>
</organism>
<dbReference type="OrthoDB" id="9777385at2"/>
<evidence type="ECO:0000313" key="4">
    <source>
        <dbReference type="EMBL" id="RAS68962.1"/>
    </source>
</evidence>
<dbReference type="PANTHER" id="PTHR11014">
    <property type="entry name" value="PEPTIDASE M20 FAMILY MEMBER"/>
    <property type="match status" value="1"/>
</dbReference>
<evidence type="ECO:0000313" key="3">
    <source>
        <dbReference type="EMBL" id="PWK84094.1"/>
    </source>
</evidence>
<dbReference type="PANTHER" id="PTHR11014:SF63">
    <property type="entry name" value="METALLOPEPTIDASE, PUTATIVE (AFU_ORTHOLOGUE AFUA_6G09600)-RELATED"/>
    <property type="match status" value="1"/>
</dbReference>
<feature type="compositionally biased region" description="Polar residues" evidence="2">
    <location>
        <begin position="8"/>
        <end position="19"/>
    </location>
</feature>
<dbReference type="GO" id="GO:0016787">
    <property type="term" value="F:hydrolase activity"/>
    <property type="evidence" value="ECO:0007669"/>
    <property type="project" value="UniProtKB-KW"/>
</dbReference>
<dbReference type="EMBL" id="QLTT01000002">
    <property type="protein sequence ID" value="RAS68962.1"/>
    <property type="molecule type" value="Genomic_DNA"/>
</dbReference>
<feature type="binding site" evidence="1">
    <location>
        <position position="175"/>
    </location>
    <ligand>
        <name>Mn(2+)</name>
        <dbReference type="ChEBI" id="CHEBI:29035"/>
        <label>2</label>
    </ligand>
</feature>
<keyword evidence="1" id="KW-0464">Manganese</keyword>
<feature type="region of interest" description="Disordered" evidence="2">
    <location>
        <begin position="1"/>
        <end position="33"/>
    </location>
</feature>
<keyword evidence="3" id="KW-0378">Hydrolase</keyword>
<dbReference type="NCBIfam" id="TIGR01891">
    <property type="entry name" value="amidohydrolases"/>
    <property type="match status" value="1"/>
</dbReference>
<feature type="binding site" evidence="1">
    <location>
        <position position="142"/>
    </location>
    <ligand>
        <name>Mn(2+)</name>
        <dbReference type="ChEBI" id="CHEBI:29035"/>
        <label>2</label>
    </ligand>
</feature>
<feature type="binding site" evidence="1">
    <location>
        <position position="140"/>
    </location>
    <ligand>
        <name>Mn(2+)</name>
        <dbReference type="ChEBI" id="CHEBI:29035"/>
        <label>2</label>
    </ligand>
</feature>
<dbReference type="EMBL" id="QGHB01000009">
    <property type="protein sequence ID" value="PWK84094.1"/>
    <property type="molecule type" value="Genomic_DNA"/>
</dbReference>
<comment type="caution">
    <text evidence="3">The sequence shown here is derived from an EMBL/GenBank/DDBJ whole genome shotgun (WGS) entry which is preliminary data.</text>
</comment>
<dbReference type="CDD" id="cd08014">
    <property type="entry name" value="M20_Acy1-like"/>
    <property type="match status" value="1"/>
</dbReference>
<sequence>MTVLDSRPSGSSSVKTSTEMLVDPTGVSMSPVDDLGEGRGPAWLDDWLKAHAADVVAWRRHIHANPELSRREYNTTELVAKLLREVGLKPRILPGGTGLICDVGNGPRCVALRADMDALPLPENTGLPFASTVDGVSHACGHDAHTTVLLGTALALASATELPGRVRMVFQPAEEVMPGGALDVLAAGGLDGVERIFGLHCDPRLQVGRIGTRIGAITSASDLLELRLNSPGGHTSRPHLTADLVHALGTVITGLPTMLSRRVDPRSGTVLVWGAVHAGEAPNAVPQDGLLRGTLRTGDRDIWAELEPLVKDLVTGLLLPTGVGFDLHHRRGVPPVVNERESTQILRAGIEAALGDDALAGTEQSSGGEDFGWYLEHVPGSFARLGVWNGHEKQRDLHQPTFDLDERALLVGVRVMVHTALAALA</sequence>
<dbReference type="SUPFAM" id="SSF53187">
    <property type="entry name" value="Zn-dependent exopeptidases"/>
    <property type="match status" value="1"/>
</dbReference>
<gene>
    <name evidence="4" type="ORF">C8D87_1021040</name>
    <name evidence="3" type="ORF">C8D88_109179</name>
</gene>
<reference evidence="3 5" key="1">
    <citation type="submission" date="2018-05" db="EMBL/GenBank/DDBJ databases">
        <title>Genomic Encyclopedia of Type Strains, Phase IV (KMG-IV): sequencing the most valuable type-strain genomes for metagenomic binning, comparative biology and taxonomic classification.</title>
        <authorList>
            <person name="Goeker M."/>
        </authorList>
    </citation>
    <scope>NUCLEOTIDE SEQUENCE [LARGE SCALE GENOMIC DNA]</scope>
    <source>
        <strain evidence="4 6">DSM 45479</strain>
        <strain evidence="3 5">DSM 45480</strain>
    </source>
</reference>
<dbReference type="RefSeq" id="WP_109639148.1">
    <property type="nucleotide sequence ID" value="NZ_QGHB01000009.1"/>
</dbReference>
<dbReference type="InterPro" id="IPR036264">
    <property type="entry name" value="Bact_exopeptidase_dim_dom"/>
</dbReference>
<dbReference type="InterPro" id="IPR017439">
    <property type="entry name" value="Amidohydrolase"/>
</dbReference>
<feature type="binding site" evidence="1">
    <location>
        <position position="398"/>
    </location>
    <ligand>
        <name>Mn(2+)</name>
        <dbReference type="ChEBI" id="CHEBI:29035"/>
        <label>2</label>
    </ligand>
</feature>
<dbReference type="InterPro" id="IPR002933">
    <property type="entry name" value="Peptidase_M20"/>
</dbReference>
<comment type="cofactor">
    <cofactor evidence="1">
        <name>Mn(2+)</name>
        <dbReference type="ChEBI" id="CHEBI:29035"/>
    </cofactor>
    <text evidence="1">The Mn(2+) ion enhances activity.</text>
</comment>
<evidence type="ECO:0000313" key="5">
    <source>
        <dbReference type="Proteomes" id="UP000246005"/>
    </source>
</evidence>
<evidence type="ECO:0000256" key="1">
    <source>
        <dbReference type="PIRSR" id="PIRSR005962-1"/>
    </source>
</evidence>
<feature type="binding site" evidence="1">
    <location>
        <position position="200"/>
    </location>
    <ligand>
        <name>Mn(2+)</name>
        <dbReference type="ChEBI" id="CHEBI:29035"/>
        <label>2</label>
    </ligand>
</feature>
<name>A0A316I9X8_9PSEU</name>
<proteinExistence type="predicted"/>
<dbReference type="Proteomes" id="UP000246005">
    <property type="component" value="Unassembled WGS sequence"/>
</dbReference>
<dbReference type="Pfam" id="PF01546">
    <property type="entry name" value="Peptidase_M20"/>
    <property type="match status" value="1"/>
</dbReference>
<keyword evidence="1" id="KW-0479">Metal-binding</keyword>
<dbReference type="AlphaFoldDB" id="A0A316I9X8"/>